<reference evidence="2 3" key="1">
    <citation type="journal article" date="2015" name="PLoS Pathog.">
        <title>Leptomonas seymouri: Adaptations to the Dixenous Life Cycle Analyzed by Genome Sequencing, Transcriptome Profiling and Co-infection with Leishmania donovani.</title>
        <authorList>
            <person name="Kraeva N."/>
            <person name="Butenko A."/>
            <person name="Hlavacova J."/>
            <person name="Kostygov A."/>
            <person name="Myskova J."/>
            <person name="Grybchuk D."/>
            <person name="Lestinova T."/>
            <person name="Votypka J."/>
            <person name="Volf P."/>
            <person name="Opperdoes F."/>
            <person name="Flegontov P."/>
            <person name="Lukes J."/>
            <person name="Yurchenko V."/>
        </authorList>
    </citation>
    <scope>NUCLEOTIDE SEQUENCE [LARGE SCALE GENOMIC DNA]</scope>
    <source>
        <strain evidence="2 3">ATCC 30220</strain>
    </source>
</reference>
<gene>
    <name evidence="2" type="ORF">ABL78_3423</name>
</gene>
<proteinExistence type="predicted"/>
<dbReference type="VEuPathDB" id="TriTrypDB:Lsey_0085_0190"/>
<feature type="chain" id="PRO_5005879686" evidence="1">
    <location>
        <begin position="26"/>
        <end position="133"/>
    </location>
</feature>
<organism evidence="2 3">
    <name type="scientific">Leptomonas seymouri</name>
    <dbReference type="NCBI Taxonomy" id="5684"/>
    <lineage>
        <taxon>Eukaryota</taxon>
        <taxon>Discoba</taxon>
        <taxon>Euglenozoa</taxon>
        <taxon>Kinetoplastea</taxon>
        <taxon>Metakinetoplastina</taxon>
        <taxon>Trypanosomatida</taxon>
        <taxon>Trypanosomatidae</taxon>
        <taxon>Leishmaniinae</taxon>
        <taxon>Leptomonas</taxon>
    </lineage>
</organism>
<evidence type="ECO:0000313" key="2">
    <source>
        <dbReference type="EMBL" id="KPI87512.1"/>
    </source>
</evidence>
<dbReference type="AlphaFoldDB" id="A0A0N1PCL6"/>
<sequence length="133" mass="14564">MAEGISRSVSTVFLLCVRMSSLVQVTVPPEKSGLVSPTCVQYLLSSSRSSVKTRMRMGCLASMLCGSWRAVELRGCLAGVLIQCVGFYCYVIVVSGGFGAGCWHENRWWEGMGWIAKCCFSWAQAMNVTRDST</sequence>
<evidence type="ECO:0000256" key="1">
    <source>
        <dbReference type="SAM" id="SignalP"/>
    </source>
</evidence>
<feature type="signal peptide" evidence="1">
    <location>
        <begin position="1"/>
        <end position="25"/>
    </location>
</feature>
<accession>A0A0N1PCL6</accession>
<name>A0A0N1PCL6_LEPSE</name>
<dbReference type="Proteomes" id="UP000038009">
    <property type="component" value="Unassembled WGS sequence"/>
</dbReference>
<protein>
    <submittedName>
        <fullName evidence="2">Uncharacterized protein</fullName>
    </submittedName>
</protein>
<keyword evidence="3" id="KW-1185">Reference proteome</keyword>
<evidence type="ECO:0000313" key="3">
    <source>
        <dbReference type="Proteomes" id="UP000038009"/>
    </source>
</evidence>
<keyword evidence="1" id="KW-0732">Signal</keyword>
<comment type="caution">
    <text evidence="2">The sequence shown here is derived from an EMBL/GenBank/DDBJ whole genome shotgun (WGS) entry which is preliminary data.</text>
</comment>
<dbReference type="EMBL" id="LJSK01000085">
    <property type="protein sequence ID" value="KPI87512.1"/>
    <property type="molecule type" value="Genomic_DNA"/>
</dbReference>